<organism evidence="3 4">
    <name type="scientific">Achromobacter kerstersii</name>
    <dbReference type="NCBI Taxonomy" id="1353890"/>
    <lineage>
        <taxon>Bacteria</taxon>
        <taxon>Pseudomonadati</taxon>
        <taxon>Pseudomonadota</taxon>
        <taxon>Betaproteobacteria</taxon>
        <taxon>Burkholderiales</taxon>
        <taxon>Alcaligenaceae</taxon>
        <taxon>Achromobacter</taxon>
    </lineage>
</organism>
<gene>
    <name evidence="3" type="ORF">LMG3441_05693</name>
</gene>
<dbReference type="RefSeq" id="WP_175171690.1">
    <property type="nucleotide sequence ID" value="NZ_CADIJQ010000014.1"/>
</dbReference>
<accession>A0A6S7AZ32</accession>
<dbReference type="PANTHER" id="PTHR30273:SF2">
    <property type="entry name" value="PROTEIN FECR"/>
    <property type="match status" value="1"/>
</dbReference>
<proteinExistence type="predicted"/>
<dbReference type="Gene3D" id="2.60.120.1440">
    <property type="match status" value="1"/>
</dbReference>
<dbReference type="EMBL" id="CADIJQ010000014">
    <property type="protein sequence ID" value="CAB3741476.1"/>
    <property type="molecule type" value="Genomic_DNA"/>
</dbReference>
<dbReference type="Pfam" id="PF04773">
    <property type="entry name" value="FecR"/>
    <property type="match status" value="1"/>
</dbReference>
<evidence type="ECO:0008006" key="5">
    <source>
        <dbReference type="Google" id="ProtNLM"/>
    </source>
</evidence>
<dbReference type="InterPro" id="IPR006860">
    <property type="entry name" value="FecR"/>
</dbReference>
<evidence type="ECO:0000313" key="3">
    <source>
        <dbReference type="EMBL" id="CAB3741476.1"/>
    </source>
</evidence>
<sequence length="340" mass="36303">MNAHAAQESEVNDAALGWLVIMRSGEVTAQERQDHEAWLRANPAHAQAWSRLVDAVDRPLGVVRQPQAVQAAGSRADLLSQALLRAQAAGRGRRQWLKGALSVAGVGSLAALALAERTMPLTQLLADHVTGTGERRAVALPDGSLLQLNARTAVDVVYSDALRLLILREGELIIDVAPSGIGPAARPPFVVRTAQGAIRALGTRIAVRQNPGNTRVAMLQHRVALIPLEGRPATLEEGETAIMTEHGVEPLSAPAATASAWEQGEVQLHDQPLADLVAALRPYRRGYVRISPAAARLRAYGTYPLDDTDRTLAIVAETLPVRVRRYAGGMLVLIDTPADG</sequence>
<dbReference type="PANTHER" id="PTHR30273">
    <property type="entry name" value="PERIPLASMIC SIGNAL SENSOR AND SIGMA FACTOR ACTIVATOR FECR-RELATED"/>
    <property type="match status" value="1"/>
</dbReference>
<dbReference type="AlphaFoldDB" id="A0A6S7AZ32"/>
<reference evidence="3 4" key="1">
    <citation type="submission" date="2020-04" db="EMBL/GenBank/DDBJ databases">
        <authorList>
            <person name="De Canck E."/>
        </authorList>
    </citation>
    <scope>NUCLEOTIDE SEQUENCE [LARGE SCALE GENOMIC DNA]</scope>
    <source>
        <strain evidence="3 4">LMG 3441</strain>
    </source>
</reference>
<keyword evidence="4" id="KW-1185">Reference proteome</keyword>
<protein>
    <recommendedName>
        <fullName evidence="5">Protein FecR</fullName>
    </recommendedName>
</protein>
<feature type="domain" description="FecR protein" evidence="1">
    <location>
        <begin position="127"/>
        <end position="222"/>
    </location>
</feature>
<name>A0A6S7AZ32_9BURK</name>
<dbReference type="InterPro" id="IPR032623">
    <property type="entry name" value="FecR_N"/>
</dbReference>
<evidence type="ECO:0000259" key="2">
    <source>
        <dbReference type="Pfam" id="PF16220"/>
    </source>
</evidence>
<dbReference type="Pfam" id="PF16220">
    <property type="entry name" value="DUF4880"/>
    <property type="match status" value="1"/>
</dbReference>
<dbReference type="InterPro" id="IPR012373">
    <property type="entry name" value="Ferrdict_sens_TM"/>
</dbReference>
<dbReference type="PIRSF" id="PIRSF018266">
    <property type="entry name" value="FecR"/>
    <property type="match status" value="1"/>
</dbReference>
<evidence type="ECO:0000259" key="1">
    <source>
        <dbReference type="Pfam" id="PF04773"/>
    </source>
</evidence>
<evidence type="ECO:0000313" key="4">
    <source>
        <dbReference type="Proteomes" id="UP000494269"/>
    </source>
</evidence>
<dbReference type="GO" id="GO:0016989">
    <property type="term" value="F:sigma factor antagonist activity"/>
    <property type="evidence" value="ECO:0007669"/>
    <property type="project" value="TreeGrafter"/>
</dbReference>
<feature type="domain" description="FecR N-terminal" evidence="2">
    <location>
        <begin position="13"/>
        <end position="52"/>
    </location>
</feature>
<dbReference type="Proteomes" id="UP000494269">
    <property type="component" value="Unassembled WGS sequence"/>
</dbReference>